<dbReference type="InterPro" id="IPR008978">
    <property type="entry name" value="HSP20-like_chaperone"/>
</dbReference>
<proteinExistence type="inferred from homology"/>
<gene>
    <name evidence="4" type="ORF">IAA72_07610</name>
</gene>
<name>A0A9D9IBN2_9SPIO</name>
<dbReference type="Gene3D" id="2.60.40.790">
    <property type="match status" value="1"/>
</dbReference>
<protein>
    <submittedName>
        <fullName evidence="4">Hsp20/alpha crystallin family protein</fullName>
    </submittedName>
</protein>
<dbReference type="InterPro" id="IPR031107">
    <property type="entry name" value="Small_HSP"/>
</dbReference>
<dbReference type="InterPro" id="IPR002068">
    <property type="entry name" value="A-crystallin/Hsp20_dom"/>
</dbReference>
<evidence type="ECO:0000313" key="4">
    <source>
        <dbReference type="EMBL" id="MBO8469634.1"/>
    </source>
</evidence>
<evidence type="ECO:0000313" key="5">
    <source>
        <dbReference type="Proteomes" id="UP000810292"/>
    </source>
</evidence>
<dbReference type="Proteomes" id="UP000810292">
    <property type="component" value="Unassembled WGS sequence"/>
</dbReference>
<evidence type="ECO:0000256" key="1">
    <source>
        <dbReference type="PROSITE-ProRule" id="PRU00285"/>
    </source>
</evidence>
<evidence type="ECO:0000256" key="2">
    <source>
        <dbReference type="RuleBase" id="RU003616"/>
    </source>
</evidence>
<dbReference type="AlphaFoldDB" id="A0A9D9IBN2"/>
<dbReference type="PROSITE" id="PS01031">
    <property type="entry name" value="SHSP"/>
    <property type="match status" value="1"/>
</dbReference>
<dbReference type="SUPFAM" id="SSF49764">
    <property type="entry name" value="HSP20-like chaperones"/>
    <property type="match status" value="1"/>
</dbReference>
<reference evidence="4" key="2">
    <citation type="journal article" date="2021" name="PeerJ">
        <title>Extensive microbial diversity within the chicken gut microbiome revealed by metagenomics and culture.</title>
        <authorList>
            <person name="Gilroy R."/>
            <person name="Ravi A."/>
            <person name="Getino M."/>
            <person name="Pursley I."/>
            <person name="Horton D.L."/>
            <person name="Alikhan N.F."/>
            <person name="Baker D."/>
            <person name="Gharbi K."/>
            <person name="Hall N."/>
            <person name="Watson M."/>
            <person name="Adriaenssens E.M."/>
            <person name="Foster-Nyarko E."/>
            <person name="Jarju S."/>
            <person name="Secka A."/>
            <person name="Antonio M."/>
            <person name="Oren A."/>
            <person name="Chaudhuri R.R."/>
            <person name="La Ragione R."/>
            <person name="Hildebrand F."/>
            <person name="Pallen M.J."/>
        </authorList>
    </citation>
    <scope>NUCLEOTIDE SEQUENCE</scope>
    <source>
        <strain evidence="4">14700</strain>
    </source>
</reference>
<dbReference type="Pfam" id="PF00011">
    <property type="entry name" value="HSP20"/>
    <property type="match status" value="1"/>
</dbReference>
<comment type="similarity">
    <text evidence="1 2">Belongs to the small heat shock protein (HSP20) family.</text>
</comment>
<evidence type="ECO:0000259" key="3">
    <source>
        <dbReference type="PROSITE" id="PS01031"/>
    </source>
</evidence>
<dbReference type="PANTHER" id="PTHR11527">
    <property type="entry name" value="HEAT-SHOCK PROTEIN 20 FAMILY MEMBER"/>
    <property type="match status" value="1"/>
</dbReference>
<accession>A0A9D9IBN2</accession>
<organism evidence="4 5">
    <name type="scientific">Candidatus Ornithospirochaeta stercoravium</name>
    <dbReference type="NCBI Taxonomy" id="2840897"/>
    <lineage>
        <taxon>Bacteria</taxon>
        <taxon>Pseudomonadati</taxon>
        <taxon>Spirochaetota</taxon>
        <taxon>Spirochaetia</taxon>
        <taxon>Spirochaetales</taxon>
        <taxon>Spirochaetaceae</taxon>
        <taxon>Spirochaetaceae incertae sedis</taxon>
        <taxon>Candidatus Ornithospirochaeta</taxon>
    </lineage>
</organism>
<dbReference type="CDD" id="cd06464">
    <property type="entry name" value="ACD_sHsps-like"/>
    <property type="match status" value="1"/>
</dbReference>
<dbReference type="EMBL" id="JADIMF010000123">
    <property type="protein sequence ID" value="MBO8469634.1"/>
    <property type="molecule type" value="Genomic_DNA"/>
</dbReference>
<feature type="domain" description="SHSP" evidence="3">
    <location>
        <begin position="32"/>
        <end position="147"/>
    </location>
</feature>
<comment type="caution">
    <text evidence="4">The sequence shown here is derived from an EMBL/GenBank/DDBJ whole genome shotgun (WGS) entry which is preliminary data.</text>
</comment>
<reference evidence="4" key="1">
    <citation type="submission" date="2020-10" db="EMBL/GenBank/DDBJ databases">
        <authorList>
            <person name="Gilroy R."/>
        </authorList>
    </citation>
    <scope>NUCLEOTIDE SEQUENCE</scope>
    <source>
        <strain evidence="4">14700</strain>
    </source>
</reference>
<sequence>MANDVTRYNDRNTRRDLSLFDDFFDSMLGAWGSYSSRMPAVDVEETGDAYIIKAEMPGFKEDDVKITVDKHVLHISGSVDETEKEKDENGKKYLIKERRHESFERSFSLPDGLDESAISAGFENGILTVTLPKTPEEKPRKIEVKINK</sequence>